<feature type="compositionally biased region" description="Polar residues" evidence="12">
    <location>
        <begin position="464"/>
        <end position="473"/>
    </location>
</feature>
<evidence type="ECO:0000256" key="10">
    <source>
        <dbReference type="ARBA" id="ARBA00047912"/>
    </source>
</evidence>
<accession>A9NW71</accession>
<comment type="similarity">
    <text evidence="11">Belongs to the monovalent cation:proton antiporter 1 (CPA1) transporter (TC 2.A.36) family.</text>
</comment>
<dbReference type="SMR" id="A9NW71"/>
<dbReference type="NCBIfam" id="TIGR00840">
    <property type="entry name" value="b_cpa1"/>
    <property type="match status" value="1"/>
</dbReference>
<evidence type="ECO:0000256" key="4">
    <source>
        <dbReference type="ARBA" id="ARBA00022989"/>
    </source>
</evidence>
<dbReference type="InterPro" id="IPR004709">
    <property type="entry name" value="NaH_exchanger"/>
</dbReference>
<keyword evidence="5" id="KW-0915">Sodium</keyword>
<keyword evidence="3 11" id="KW-0812">Transmembrane</keyword>
<dbReference type="GO" id="GO:0005768">
    <property type="term" value="C:endosome"/>
    <property type="evidence" value="ECO:0007669"/>
    <property type="project" value="TreeGrafter"/>
</dbReference>
<dbReference type="InterPro" id="IPR006153">
    <property type="entry name" value="Cation/H_exchanger_TM"/>
</dbReference>
<evidence type="ECO:0000256" key="9">
    <source>
        <dbReference type="ARBA" id="ARBA00047524"/>
    </source>
</evidence>
<feature type="transmembrane region" description="Helical" evidence="13">
    <location>
        <begin position="219"/>
        <end position="247"/>
    </location>
</feature>
<feature type="transmembrane region" description="Helical" evidence="13">
    <location>
        <begin position="310"/>
        <end position="328"/>
    </location>
</feature>
<dbReference type="PANTHER" id="PTHR10110">
    <property type="entry name" value="SODIUM/HYDROGEN EXCHANGER"/>
    <property type="match status" value="1"/>
</dbReference>
<feature type="domain" description="Cation/H+ exchanger transmembrane" evidence="14">
    <location>
        <begin position="35"/>
        <end position="436"/>
    </location>
</feature>
<evidence type="ECO:0000256" key="5">
    <source>
        <dbReference type="ARBA" id="ARBA00023053"/>
    </source>
</evidence>
<keyword evidence="8 11" id="KW-0739">Sodium transport</keyword>
<dbReference type="GO" id="GO:0005886">
    <property type="term" value="C:plasma membrane"/>
    <property type="evidence" value="ECO:0007669"/>
    <property type="project" value="TreeGrafter"/>
</dbReference>
<comment type="catalytic activity">
    <reaction evidence="10">
        <text>K(+)(in) + H(+)(out) = K(+)(out) + H(+)(in)</text>
        <dbReference type="Rhea" id="RHEA:29467"/>
        <dbReference type="ChEBI" id="CHEBI:15378"/>
        <dbReference type="ChEBI" id="CHEBI:29103"/>
    </reaction>
</comment>
<dbReference type="EMBL" id="EF085579">
    <property type="protein sequence ID" value="ABK24882.1"/>
    <property type="molecule type" value="mRNA"/>
</dbReference>
<evidence type="ECO:0000256" key="6">
    <source>
        <dbReference type="ARBA" id="ARBA00023065"/>
    </source>
</evidence>
<feature type="transmembrane region" description="Helical" evidence="13">
    <location>
        <begin position="21"/>
        <end position="43"/>
    </location>
</feature>
<dbReference type="GO" id="GO:0015385">
    <property type="term" value="F:sodium:proton antiporter activity"/>
    <property type="evidence" value="ECO:0007669"/>
    <property type="project" value="InterPro"/>
</dbReference>
<dbReference type="GO" id="GO:0051453">
    <property type="term" value="P:regulation of intracellular pH"/>
    <property type="evidence" value="ECO:0007669"/>
    <property type="project" value="TreeGrafter"/>
</dbReference>
<sequence length="594" mass="65095">MAELPLSPSDSPGKAAIETQAAGVGILLQIMMLVLAFVLGHVLRRHKFYYLHEASASLLIGLIVGGLANISNTEENIRKWFNFHEEFFFLLLLPPIIFQSGFSLQPKPFFSNFGAIITFAILGTFISSMVTGILVYLGGIFLLMFRLPFQESLMFGALISATDPVTILAIFQELGCDTNLYALVFGESVLNDAVAISLYRTMLSVRQHAATNPSLFTAVWRFIETFFGSMSTGAAVALSSALLFKYAGLGIDNLQNLECCLFVLFPYLSYMLAEGLGLSGIVAILFCGIVMKHYTFSNLSENSQTFTAGFFELISSLAETFVFIYMGLDIATEQQSWSHVGFIFFSILFIGVARAANVFPCAYLINFVRPASRKIPMKHQKALWYSGLRGAMAFALALQSIHELPDGHGQTIFTATTAIVVLTVLLIGGSTATMLETLEVTGDSQGVLLGESSEEESDYRAPDETTSSSSGQNLKMKLKELRKSTATFTAIDKNFLTPFFTAHNGDVHGHRTSRGNEAHNSARQILKTSNDRGSSTSSPLLQSTALNGQDHRVESNDGRSRWLSPGNHLHNDKYRNMYAQSKEHERPGQAAGIS</sequence>
<feature type="transmembrane region" description="Helical" evidence="13">
    <location>
        <begin position="267"/>
        <end position="290"/>
    </location>
</feature>
<feature type="region of interest" description="Disordered" evidence="12">
    <location>
        <begin position="528"/>
        <end position="572"/>
    </location>
</feature>
<comment type="catalytic activity">
    <reaction evidence="9">
        <text>Na(+)(in) + H(+)(out) = Na(+)(out) + H(+)(in)</text>
        <dbReference type="Rhea" id="RHEA:29419"/>
        <dbReference type="ChEBI" id="CHEBI:15378"/>
        <dbReference type="ChEBI" id="CHEBI:29101"/>
    </reaction>
</comment>
<feature type="transmembrane region" description="Helical" evidence="13">
    <location>
        <begin position="87"/>
        <end position="104"/>
    </location>
</feature>
<keyword evidence="2 11" id="KW-0813">Transport</keyword>
<dbReference type="Gene3D" id="6.10.140.1330">
    <property type="match status" value="1"/>
</dbReference>
<feature type="transmembrane region" description="Helical" evidence="13">
    <location>
        <begin position="382"/>
        <end position="401"/>
    </location>
</feature>
<comment type="subcellular location">
    <subcellularLocation>
        <location evidence="1">Membrane</location>
        <topology evidence="1">Multi-pass membrane protein</topology>
    </subcellularLocation>
</comment>
<dbReference type="PANTHER" id="PTHR10110:SF127">
    <property type="entry name" value="SODIUM_HYDROGEN EXCHANGER 5-RELATED"/>
    <property type="match status" value="1"/>
</dbReference>
<keyword evidence="11" id="KW-0050">Antiport</keyword>
<feature type="transmembrane region" description="Helical" evidence="13">
    <location>
        <begin position="340"/>
        <end position="362"/>
    </location>
</feature>
<dbReference type="GO" id="GO:0015386">
    <property type="term" value="F:potassium:proton antiporter activity"/>
    <property type="evidence" value="ECO:0007669"/>
    <property type="project" value="TreeGrafter"/>
</dbReference>
<name>A9NW71_PICSI</name>
<feature type="transmembrane region" description="Helical" evidence="13">
    <location>
        <begin position="116"/>
        <end position="145"/>
    </location>
</feature>
<evidence type="ECO:0000256" key="13">
    <source>
        <dbReference type="SAM" id="Phobius"/>
    </source>
</evidence>
<evidence type="ECO:0000256" key="11">
    <source>
        <dbReference type="RuleBase" id="RU003722"/>
    </source>
</evidence>
<evidence type="ECO:0000256" key="3">
    <source>
        <dbReference type="ARBA" id="ARBA00022692"/>
    </source>
</evidence>
<evidence type="ECO:0000256" key="12">
    <source>
        <dbReference type="SAM" id="MobiDB-lite"/>
    </source>
</evidence>
<feature type="region of interest" description="Disordered" evidence="12">
    <location>
        <begin position="451"/>
        <end position="474"/>
    </location>
</feature>
<keyword evidence="7 13" id="KW-0472">Membrane</keyword>
<keyword evidence="6 11" id="KW-0406">Ion transport</keyword>
<evidence type="ECO:0000256" key="2">
    <source>
        <dbReference type="ARBA" id="ARBA00022448"/>
    </source>
</evidence>
<keyword evidence="4 13" id="KW-1133">Transmembrane helix</keyword>
<feature type="compositionally biased region" description="Basic and acidic residues" evidence="12">
    <location>
        <begin position="549"/>
        <end position="560"/>
    </location>
</feature>
<reference evidence="15" key="1">
    <citation type="journal article" date="2008" name="BMC Genomics">
        <title>A conifer genomics resource of 200,000 spruce (Picea spp.) ESTs and 6,464 high-quality, sequence-finished full-length cDNAs for Sitka spruce (Picea sitchensis).</title>
        <authorList>
            <person name="Ralph S.G."/>
            <person name="Chun H.J."/>
            <person name="Kolosova N."/>
            <person name="Cooper D."/>
            <person name="Oddy C."/>
            <person name="Ritland C.E."/>
            <person name="Kirkpatrick R."/>
            <person name="Moore R."/>
            <person name="Barber S."/>
            <person name="Holt R.A."/>
            <person name="Jones S.J."/>
            <person name="Marra M.A."/>
            <person name="Douglas C.J."/>
            <person name="Ritland K."/>
            <person name="Bohlmann J."/>
        </authorList>
    </citation>
    <scope>NUCLEOTIDE SEQUENCE</scope>
    <source>
        <tissue evidence="15">Bark</tissue>
    </source>
</reference>
<evidence type="ECO:0000256" key="8">
    <source>
        <dbReference type="ARBA" id="ARBA00023201"/>
    </source>
</evidence>
<protein>
    <recommendedName>
        <fullName evidence="11">Sodium/hydrogen exchanger</fullName>
    </recommendedName>
</protein>
<dbReference type="PRINTS" id="PR01084">
    <property type="entry name" value="NAHEXCHNGR"/>
</dbReference>
<organism evidence="15">
    <name type="scientific">Picea sitchensis</name>
    <name type="common">Sitka spruce</name>
    <name type="synonym">Pinus sitchensis</name>
    <dbReference type="NCBI Taxonomy" id="3332"/>
    <lineage>
        <taxon>Eukaryota</taxon>
        <taxon>Viridiplantae</taxon>
        <taxon>Streptophyta</taxon>
        <taxon>Embryophyta</taxon>
        <taxon>Tracheophyta</taxon>
        <taxon>Spermatophyta</taxon>
        <taxon>Pinopsida</taxon>
        <taxon>Pinidae</taxon>
        <taxon>Conifers I</taxon>
        <taxon>Pinales</taxon>
        <taxon>Pinaceae</taxon>
        <taxon>Picea</taxon>
    </lineage>
</organism>
<feature type="transmembrane region" description="Helical" evidence="13">
    <location>
        <begin position="49"/>
        <end position="67"/>
    </location>
</feature>
<feature type="transmembrane region" description="Helical" evidence="13">
    <location>
        <begin position="407"/>
        <end position="428"/>
    </location>
</feature>
<dbReference type="AlphaFoldDB" id="A9NW71"/>
<feature type="compositionally biased region" description="Polar residues" evidence="12">
    <location>
        <begin position="528"/>
        <end position="547"/>
    </location>
</feature>
<dbReference type="Pfam" id="PF00999">
    <property type="entry name" value="Na_H_Exchanger"/>
    <property type="match status" value="1"/>
</dbReference>
<proteinExistence type="evidence at transcript level"/>
<evidence type="ECO:0000259" key="14">
    <source>
        <dbReference type="Pfam" id="PF00999"/>
    </source>
</evidence>
<dbReference type="GO" id="GO:0098719">
    <property type="term" value="P:sodium ion import across plasma membrane"/>
    <property type="evidence" value="ECO:0007669"/>
    <property type="project" value="TreeGrafter"/>
</dbReference>
<evidence type="ECO:0000313" key="15">
    <source>
        <dbReference type="EMBL" id="ABK24882.1"/>
    </source>
</evidence>
<dbReference type="InterPro" id="IPR018422">
    <property type="entry name" value="Cation/H_exchanger_CPA1"/>
</dbReference>
<evidence type="ECO:0000256" key="7">
    <source>
        <dbReference type="ARBA" id="ARBA00023136"/>
    </source>
</evidence>
<evidence type="ECO:0000256" key="1">
    <source>
        <dbReference type="ARBA" id="ARBA00004141"/>
    </source>
</evidence>